<dbReference type="PANTHER" id="PTHR12598:SF0">
    <property type="entry name" value="COPPER HOMEOSTASIS PROTEIN CUTC HOMOLOG"/>
    <property type="match status" value="1"/>
</dbReference>
<comment type="similarity">
    <text evidence="1 2">Belongs to the CutC family.</text>
</comment>
<dbReference type="HAMAP" id="MF_00795">
    <property type="entry name" value="CutC"/>
    <property type="match status" value="1"/>
</dbReference>
<dbReference type="RefSeq" id="WP_320941065.1">
    <property type="nucleotide sequence ID" value="NZ_BAABEU010000010.1"/>
</dbReference>
<evidence type="ECO:0000256" key="2">
    <source>
        <dbReference type="HAMAP-Rule" id="MF_00795"/>
    </source>
</evidence>
<dbReference type="InterPro" id="IPR036822">
    <property type="entry name" value="CutC-like_dom_sf"/>
</dbReference>
<keyword evidence="4" id="KW-1185">Reference proteome</keyword>
<dbReference type="Pfam" id="PF03932">
    <property type="entry name" value="CutC"/>
    <property type="match status" value="1"/>
</dbReference>
<evidence type="ECO:0000313" key="4">
    <source>
        <dbReference type="Proteomes" id="UP001323798"/>
    </source>
</evidence>
<comment type="subcellular location">
    <subcellularLocation>
        <location evidence="2">Cytoplasm</location>
    </subcellularLocation>
</comment>
<organism evidence="3 4">
    <name type="scientific">Microbacterium rhizosphaerae</name>
    <dbReference type="NCBI Taxonomy" id="1678237"/>
    <lineage>
        <taxon>Bacteria</taxon>
        <taxon>Bacillati</taxon>
        <taxon>Actinomycetota</taxon>
        <taxon>Actinomycetes</taxon>
        <taxon>Micrococcales</taxon>
        <taxon>Microbacteriaceae</taxon>
        <taxon>Microbacterium</taxon>
    </lineage>
</organism>
<dbReference type="EMBL" id="CP139368">
    <property type="protein sequence ID" value="WPR88345.1"/>
    <property type="molecule type" value="Genomic_DNA"/>
</dbReference>
<gene>
    <name evidence="2" type="primary">cutC</name>
    <name evidence="3" type="ORF">SM116_11190</name>
</gene>
<protein>
    <recommendedName>
        <fullName evidence="2">PF03932 family protein CutC</fullName>
    </recommendedName>
</protein>
<reference evidence="3 4" key="1">
    <citation type="submission" date="2023-11" db="EMBL/GenBank/DDBJ databases">
        <title>Genome sequence of Microbacterium rhizosphaerae KACC 19337.</title>
        <authorList>
            <person name="Choi H."/>
            <person name="Kim S."/>
            <person name="Kim Y."/>
            <person name="Kwon S.-W."/>
            <person name="Heo J."/>
        </authorList>
    </citation>
    <scope>NUCLEOTIDE SEQUENCE [LARGE SCALE GENOMIC DNA]</scope>
    <source>
        <strain evidence="3 4">KACC 19337</strain>
    </source>
</reference>
<evidence type="ECO:0000256" key="1">
    <source>
        <dbReference type="ARBA" id="ARBA00007768"/>
    </source>
</evidence>
<accession>A0ABZ0SI07</accession>
<dbReference type="SUPFAM" id="SSF110395">
    <property type="entry name" value="CutC-like"/>
    <property type="match status" value="1"/>
</dbReference>
<name>A0ABZ0SI07_9MICO</name>
<dbReference type="Proteomes" id="UP001323798">
    <property type="component" value="Chromosome"/>
</dbReference>
<sequence>MTRHPVAVEIAVQSAEGVRIAMDAGATRVELTQGLRLGGLTPSAGLIEDAGMLSAARAAFVHALIRPRGGGFVYDADEVETMVRDIRAAARLGANGVVVGALTEDGRLDLDTLHRFIDAAEGLDVTVHRAVDASADPVAAVGQLAGLPVRRVLTSGGAPRCADGLDTLAVMVREAGERLEVMAGGGVAIDGIAALVAAGVDAVHLSASRPVERGVSGPGGGADAFEVTDAQLVAAAVAAASV</sequence>
<dbReference type="PANTHER" id="PTHR12598">
    <property type="entry name" value="COPPER HOMEOSTASIS PROTEIN CUTC"/>
    <property type="match status" value="1"/>
</dbReference>
<comment type="caution">
    <text evidence="2">Once thought to be involved in copper homeostasis, experiments in E.coli have shown this is not the case.</text>
</comment>
<evidence type="ECO:0000313" key="3">
    <source>
        <dbReference type="EMBL" id="WPR88345.1"/>
    </source>
</evidence>
<proteinExistence type="inferred from homology"/>
<keyword evidence="2" id="KW-0963">Cytoplasm</keyword>
<dbReference type="InterPro" id="IPR005627">
    <property type="entry name" value="CutC-like"/>
</dbReference>
<dbReference type="Gene3D" id="3.20.20.380">
    <property type="entry name" value="Copper homeostasis (CutC) domain"/>
    <property type="match status" value="1"/>
</dbReference>